<feature type="transmembrane region" description="Helical" evidence="1">
    <location>
        <begin position="142"/>
        <end position="166"/>
    </location>
</feature>
<feature type="transmembrane region" description="Helical" evidence="1">
    <location>
        <begin position="71"/>
        <end position="90"/>
    </location>
</feature>
<evidence type="ECO:0008006" key="3">
    <source>
        <dbReference type="Google" id="ProtNLM"/>
    </source>
</evidence>
<feature type="transmembrane region" description="Helical" evidence="1">
    <location>
        <begin position="231"/>
        <end position="248"/>
    </location>
</feature>
<evidence type="ECO:0000256" key="1">
    <source>
        <dbReference type="SAM" id="Phobius"/>
    </source>
</evidence>
<keyword evidence="1" id="KW-0472">Membrane</keyword>
<dbReference type="EMBL" id="MN448295">
    <property type="protein sequence ID" value="QFG74891.1"/>
    <property type="molecule type" value="Genomic_DNA"/>
</dbReference>
<accession>A0A5J6VN87</accession>
<keyword evidence="1" id="KW-1133">Transmembrane helix</keyword>
<proteinExistence type="predicted"/>
<reference evidence="2" key="1">
    <citation type="journal article" date="2019" name="Philos. Trans. R. Soc. Lond., B, Biol. Sci.">
        <title>Targeted metagenomic recovery of four divergent viruses reveals shared and distinctive characteristics of giant viruses of marine eukaryotes.</title>
        <authorList>
            <person name="Needham D.M."/>
            <person name="Poirier C."/>
            <person name="Hehenberger E."/>
            <person name="Jimenez V."/>
            <person name="Swalwell J.E."/>
            <person name="Santoro A.E."/>
            <person name="Worden A.Z."/>
        </authorList>
    </citation>
    <scope>NUCLEOTIDE SEQUENCE</scope>
    <source>
        <strain evidence="2">OPacV-421</strain>
    </source>
</reference>
<organism evidence="2">
    <name type="scientific">Megaviridae environmental sample</name>
    <dbReference type="NCBI Taxonomy" id="1737588"/>
    <lineage>
        <taxon>Viruses</taxon>
        <taxon>Varidnaviria</taxon>
        <taxon>Bamfordvirae</taxon>
        <taxon>Nucleocytoviricota</taxon>
        <taxon>Megaviricetes</taxon>
        <taxon>Imitervirales</taxon>
        <taxon>Mimiviridae</taxon>
        <taxon>environmental samples</taxon>
    </lineage>
</organism>
<protein>
    <recommendedName>
        <fullName evidence="3">Fatty acid hydroxylase domain-containing protein</fullName>
    </recommendedName>
</protein>
<evidence type="ECO:0000313" key="2">
    <source>
        <dbReference type="EMBL" id="QFG74891.1"/>
    </source>
</evidence>
<name>A0A5J6VN87_9VIRU</name>
<sequence length="249" mass="30082">MTDSLIIHGIINEMIDKVEQTNKNDILHRVIRRSDDLTKSIYINRYYFTTLFICIIVFYMKQKTSSLYKNVYLFTNLIGSYVCMIIWGWYIHFISHNISFTEIYTYLLDNTHNWIDKMILFIFKYTIDFHDLVHHNTSVNKYYVFLIIECIQNIVSQGLWFFLFNIDKVINKYIILLWVCTYASVHLINYNISYIKNCHKEHHINYKTNYGIDYMDIIMGTKYDTKEIENINHYSINLIVITIILYIWG</sequence>
<feature type="transmembrane region" description="Helical" evidence="1">
    <location>
        <begin position="41"/>
        <end position="59"/>
    </location>
</feature>
<keyword evidence="1" id="KW-0812">Transmembrane</keyword>
<feature type="transmembrane region" description="Helical" evidence="1">
    <location>
        <begin position="173"/>
        <end position="192"/>
    </location>
</feature>